<feature type="region of interest" description="Disordered" evidence="1">
    <location>
        <begin position="1"/>
        <end position="119"/>
    </location>
</feature>
<feature type="compositionally biased region" description="Acidic residues" evidence="1">
    <location>
        <begin position="101"/>
        <end position="116"/>
    </location>
</feature>
<evidence type="ECO:0000313" key="2">
    <source>
        <dbReference type="EMBL" id="KAL1836786.1"/>
    </source>
</evidence>
<evidence type="ECO:0000256" key="1">
    <source>
        <dbReference type="SAM" id="MobiDB-lite"/>
    </source>
</evidence>
<evidence type="ECO:0000313" key="3">
    <source>
        <dbReference type="Proteomes" id="UP001583172"/>
    </source>
</evidence>
<gene>
    <name evidence="2" type="ORF">VTJ49DRAFT_4643</name>
</gene>
<sequence>MPPPVPSESSESNYSDSGSVHTIETTHNGANHATDEVVRSVEVEVKNEESSDDDSANSDVYKTDGQQRLVNATKRKEYPDDHVDNHEPPTKTRRQQLDSANSDEAEASDDADDDDDRGPAYIEHSFFAPQPQQPLANGVMNPQLPVQANTPAPITALQLMREMLPHITPQPTNLDNIFSMLAPLPAVRRPDVLVHRFNDSRRQNQAAFIMQAVGEELLPGQACEKCARGSGVLRGACVVVRDTRVLSFTGGACANCWYARQGSLCSFRQNAARDLSTTEEPDSAPAIAPAPAPAPPPAPIHPAYAAAVAAGTVAAPIMSVDANNRSRDETIIWWEARYRSMPLDHLRQAHTHLRDWQEDLSTRLVAMNTVLLERLAKLEGQQ</sequence>
<dbReference type="EMBL" id="JAZGSY010000366">
    <property type="protein sequence ID" value="KAL1836786.1"/>
    <property type="molecule type" value="Genomic_DNA"/>
</dbReference>
<dbReference type="Pfam" id="PF12511">
    <property type="entry name" value="DUF3716"/>
    <property type="match status" value="1"/>
</dbReference>
<reference evidence="2 3" key="1">
    <citation type="journal article" date="2024" name="Commun. Biol.">
        <title>Comparative genomic analysis of thermophilic fungi reveals convergent evolutionary adaptations and gene losses.</title>
        <authorList>
            <person name="Steindorff A.S."/>
            <person name="Aguilar-Pontes M.V."/>
            <person name="Robinson A.J."/>
            <person name="Andreopoulos B."/>
            <person name="LaButti K."/>
            <person name="Kuo A."/>
            <person name="Mondo S."/>
            <person name="Riley R."/>
            <person name="Otillar R."/>
            <person name="Haridas S."/>
            <person name="Lipzen A."/>
            <person name="Grimwood J."/>
            <person name="Schmutz J."/>
            <person name="Clum A."/>
            <person name="Reid I.D."/>
            <person name="Moisan M.C."/>
            <person name="Butler G."/>
            <person name="Nguyen T.T.M."/>
            <person name="Dewar K."/>
            <person name="Conant G."/>
            <person name="Drula E."/>
            <person name="Henrissat B."/>
            <person name="Hansel C."/>
            <person name="Singer S."/>
            <person name="Hutchinson M.I."/>
            <person name="de Vries R.P."/>
            <person name="Natvig D.O."/>
            <person name="Powell A.J."/>
            <person name="Tsang A."/>
            <person name="Grigoriev I.V."/>
        </authorList>
    </citation>
    <scope>NUCLEOTIDE SEQUENCE [LARGE SCALE GENOMIC DNA]</scope>
    <source>
        <strain evidence="2 3">CBS 620.91</strain>
    </source>
</reference>
<dbReference type="Proteomes" id="UP001583172">
    <property type="component" value="Unassembled WGS sequence"/>
</dbReference>
<name>A0ABR3V5Q9_HUMIN</name>
<feature type="compositionally biased region" description="Basic and acidic residues" evidence="1">
    <location>
        <begin position="33"/>
        <end position="49"/>
    </location>
</feature>
<feature type="compositionally biased region" description="Polar residues" evidence="1">
    <location>
        <begin position="20"/>
        <end position="31"/>
    </location>
</feature>
<feature type="compositionally biased region" description="Basic and acidic residues" evidence="1">
    <location>
        <begin position="74"/>
        <end position="90"/>
    </location>
</feature>
<organism evidence="2 3">
    <name type="scientific">Humicola insolens</name>
    <name type="common">Soft-rot fungus</name>
    <dbReference type="NCBI Taxonomy" id="85995"/>
    <lineage>
        <taxon>Eukaryota</taxon>
        <taxon>Fungi</taxon>
        <taxon>Dikarya</taxon>
        <taxon>Ascomycota</taxon>
        <taxon>Pezizomycotina</taxon>
        <taxon>Sordariomycetes</taxon>
        <taxon>Sordariomycetidae</taxon>
        <taxon>Sordariales</taxon>
        <taxon>Chaetomiaceae</taxon>
        <taxon>Mycothermus</taxon>
    </lineage>
</organism>
<keyword evidence="3" id="KW-1185">Reference proteome</keyword>
<accession>A0ABR3V5Q9</accession>
<proteinExistence type="predicted"/>
<comment type="caution">
    <text evidence="2">The sequence shown here is derived from an EMBL/GenBank/DDBJ whole genome shotgun (WGS) entry which is preliminary data.</text>
</comment>
<dbReference type="InterPro" id="IPR022190">
    <property type="entry name" value="DUF3716"/>
</dbReference>
<protein>
    <submittedName>
        <fullName evidence="2">Uncharacterized protein</fullName>
    </submittedName>
</protein>
<feature type="compositionally biased region" description="Low complexity" evidence="1">
    <location>
        <begin position="7"/>
        <end position="19"/>
    </location>
</feature>